<evidence type="ECO:0000256" key="8">
    <source>
        <dbReference type="ARBA" id="ARBA00023163"/>
    </source>
</evidence>
<dbReference type="FunFam" id="4.10.320.30:FF:000001">
    <property type="entry name" value="Myelin transcription factor 1-like, a"/>
    <property type="match status" value="1"/>
</dbReference>
<evidence type="ECO:0000313" key="11">
    <source>
        <dbReference type="Proteomes" id="UP000015102"/>
    </source>
</evidence>
<evidence type="ECO:0008006" key="12">
    <source>
        <dbReference type="Google" id="ProtNLM"/>
    </source>
</evidence>
<keyword evidence="3" id="KW-0479">Metal-binding</keyword>
<dbReference type="Proteomes" id="UP000015102">
    <property type="component" value="Unassembled WGS sequence"/>
</dbReference>
<dbReference type="GO" id="GO:0000978">
    <property type="term" value="F:RNA polymerase II cis-regulatory region sequence-specific DNA binding"/>
    <property type="evidence" value="ECO:0007669"/>
    <property type="project" value="TreeGrafter"/>
</dbReference>
<dbReference type="Pfam" id="PF01530">
    <property type="entry name" value="zf-C2HC"/>
    <property type="match status" value="1"/>
</dbReference>
<protein>
    <recommendedName>
        <fullName evidence="12">Myelin transcription factor 1 domain-containing protein</fullName>
    </recommendedName>
</protein>
<dbReference type="GO" id="GO:0005634">
    <property type="term" value="C:nucleus"/>
    <property type="evidence" value="ECO:0007669"/>
    <property type="project" value="UniProtKB-SubCell"/>
</dbReference>
<keyword evidence="9" id="KW-0539">Nucleus</keyword>
<comment type="subcellular location">
    <subcellularLocation>
        <location evidence="1">Nucleus</location>
    </subcellularLocation>
</comment>
<keyword evidence="8" id="KW-0804">Transcription</keyword>
<evidence type="ECO:0000256" key="6">
    <source>
        <dbReference type="ARBA" id="ARBA00022833"/>
    </source>
</evidence>
<evidence type="ECO:0000313" key="10">
    <source>
        <dbReference type="EnsemblMetazoa" id="MESCA002178-PA"/>
    </source>
</evidence>
<dbReference type="GO" id="GO:0007399">
    <property type="term" value="P:nervous system development"/>
    <property type="evidence" value="ECO:0007669"/>
    <property type="project" value="UniProtKB-KW"/>
</dbReference>
<accession>T1GFN3</accession>
<evidence type="ECO:0000256" key="9">
    <source>
        <dbReference type="ARBA" id="ARBA00023242"/>
    </source>
</evidence>
<dbReference type="AlphaFoldDB" id="T1GFN3"/>
<evidence type="ECO:0000256" key="1">
    <source>
        <dbReference type="ARBA" id="ARBA00004123"/>
    </source>
</evidence>
<name>T1GFN3_MEGSC</name>
<dbReference type="GO" id="GO:0000981">
    <property type="term" value="F:DNA-binding transcription factor activity, RNA polymerase II-specific"/>
    <property type="evidence" value="ECO:0007669"/>
    <property type="project" value="TreeGrafter"/>
</dbReference>
<dbReference type="InterPro" id="IPR002515">
    <property type="entry name" value="Znf_C2H2C"/>
</dbReference>
<evidence type="ECO:0000256" key="2">
    <source>
        <dbReference type="ARBA" id="ARBA00010194"/>
    </source>
</evidence>
<reference evidence="10" key="2">
    <citation type="submission" date="2015-06" db="UniProtKB">
        <authorList>
            <consortium name="EnsemblMetazoa"/>
        </authorList>
    </citation>
    <scope>IDENTIFICATION</scope>
</reference>
<dbReference type="GO" id="GO:0008270">
    <property type="term" value="F:zinc ion binding"/>
    <property type="evidence" value="ECO:0007669"/>
    <property type="project" value="UniProtKB-KW"/>
</dbReference>
<dbReference type="EnsemblMetazoa" id="MESCA002178-RA">
    <property type="protein sequence ID" value="MESCA002178-PA"/>
    <property type="gene ID" value="MESCA002178"/>
</dbReference>
<dbReference type="PANTHER" id="PTHR10816">
    <property type="entry name" value="MYELIN TRANSCRIPTION FACTOR 1-RELATED"/>
    <property type="match status" value="1"/>
</dbReference>
<evidence type="ECO:0000256" key="4">
    <source>
        <dbReference type="ARBA" id="ARBA00022737"/>
    </source>
</evidence>
<keyword evidence="4" id="KW-0677">Repeat</keyword>
<dbReference type="PANTHER" id="PTHR10816:SF15">
    <property type="entry name" value="MYELIN TRANSCRIPTION FACTOR 1-LIKE PROTEIN"/>
    <property type="match status" value="1"/>
</dbReference>
<organism evidence="10 11">
    <name type="scientific">Megaselia scalaris</name>
    <name type="common">Humpbacked fly</name>
    <name type="synonym">Phora scalaris</name>
    <dbReference type="NCBI Taxonomy" id="36166"/>
    <lineage>
        <taxon>Eukaryota</taxon>
        <taxon>Metazoa</taxon>
        <taxon>Ecdysozoa</taxon>
        <taxon>Arthropoda</taxon>
        <taxon>Hexapoda</taxon>
        <taxon>Insecta</taxon>
        <taxon>Pterygota</taxon>
        <taxon>Neoptera</taxon>
        <taxon>Endopterygota</taxon>
        <taxon>Diptera</taxon>
        <taxon>Brachycera</taxon>
        <taxon>Muscomorpha</taxon>
        <taxon>Platypezoidea</taxon>
        <taxon>Phoridae</taxon>
        <taxon>Megaseliini</taxon>
        <taxon>Megaselia</taxon>
    </lineage>
</organism>
<dbReference type="SUPFAM" id="SSF103637">
    <property type="entry name" value="CCHHC domain"/>
    <property type="match status" value="1"/>
</dbReference>
<keyword evidence="5" id="KW-0863">Zinc-finger</keyword>
<reference evidence="11" key="1">
    <citation type="submission" date="2013-02" db="EMBL/GenBank/DDBJ databases">
        <authorList>
            <person name="Hughes D."/>
        </authorList>
    </citation>
    <scope>NUCLEOTIDE SEQUENCE</scope>
    <source>
        <strain>Durham</strain>
        <strain evidence="11">NC isolate 2 -- Noor lab</strain>
    </source>
</reference>
<evidence type="ECO:0000256" key="5">
    <source>
        <dbReference type="ARBA" id="ARBA00022771"/>
    </source>
</evidence>
<dbReference type="Gene3D" id="4.10.320.30">
    <property type="match status" value="1"/>
</dbReference>
<evidence type="ECO:0000256" key="3">
    <source>
        <dbReference type="ARBA" id="ARBA00022723"/>
    </source>
</evidence>
<comment type="similarity">
    <text evidence="2">Belongs to the MYT1 family.</text>
</comment>
<dbReference type="STRING" id="36166.T1GFN3"/>
<sequence length="48" mass="5025">MSSFLSLFVADGSKCPTPGCNGQGHSTGLYTHHRSLSGCPKKDKVSAE</sequence>
<evidence type="ECO:0000256" key="7">
    <source>
        <dbReference type="ARBA" id="ARBA00023015"/>
    </source>
</evidence>
<keyword evidence="11" id="KW-1185">Reference proteome</keyword>
<keyword evidence="7" id="KW-0805">Transcription regulation</keyword>
<proteinExistence type="inferred from homology"/>
<dbReference type="EMBL" id="CAQQ02044347">
    <property type="status" value="NOT_ANNOTATED_CDS"/>
    <property type="molecule type" value="Genomic_DNA"/>
</dbReference>
<keyword evidence="6" id="KW-0862">Zinc</keyword>
<dbReference type="PROSITE" id="PS51802">
    <property type="entry name" value="ZF_CCHHC"/>
    <property type="match status" value="1"/>
</dbReference>
<dbReference type="InterPro" id="IPR036060">
    <property type="entry name" value="Znf_C2H2C_sf"/>
</dbReference>
<dbReference type="HOGENOM" id="CLU_3162649_0_0_1"/>